<proteinExistence type="inferred from homology"/>
<evidence type="ECO:0000256" key="4">
    <source>
        <dbReference type="ARBA" id="ARBA00022729"/>
    </source>
</evidence>
<dbReference type="InterPro" id="IPR011013">
    <property type="entry name" value="Gal_mutarotase_sf_dom"/>
</dbReference>
<dbReference type="Gene3D" id="2.60.220.10">
    <property type="entry name" value="Polysaccharide lyase family 8-like, C-terminal"/>
    <property type="match status" value="1"/>
</dbReference>
<dbReference type="Proteomes" id="UP000321436">
    <property type="component" value="Unassembled WGS sequence"/>
</dbReference>
<dbReference type="PANTHER" id="PTHR38481:SF1">
    <property type="entry name" value="HYALURONATE LYASE"/>
    <property type="match status" value="1"/>
</dbReference>
<dbReference type="EMBL" id="BKAU01000006">
    <property type="protein sequence ID" value="GEP98404.1"/>
    <property type="molecule type" value="Genomic_DNA"/>
</dbReference>
<sequence length="586" mass="66643">MSFAQADTVLNRYRRYLLAQPATDISPIVSNYDSIRQWPDINYADRDLAGWNVADHLRRVRNLSIAWSDPRSSWYQDGACRRIIDNALHHWLEKRYQSPNWWHNKIGVPQLMRDIIVMLRGSLDRDELSQALAVMAQNDEASWRRSTGANLVWCADLTFHYGAFTGDTALMRSCVEMIWKEVKITTKEGVQPDYSFHQHKERLQMYHYGRAFLQDNVRLAWETQGTPWAFPQEKIAILSSFILEGWQWMARGIYTVPGTVDRSVSRPNALKGADIRPLIPYLCELDPANKAAYLAIEARQNGAGEPLTGFRHYPRSDFTVYHHPQFSFFLKTLSNRTLPAESINSENLKGHLMHSGDGYFILNGNEYTNLMPAWDWEHLPGTTEGAFTRSAFTGGVTDGRSGFAVMDFGEGKKLWACYDNMMICLIAGRSGITTLDQCRLQGDVLTDTRWVYHNKLAYIPLETSVINVQVVEQEGSWQSINAAGSPEIVREKVFKPSLRNASGYVVAYCDNVRQVRRLAEKKRWKVLRNTPECQALQLEDGTVMAAFYKAGSVAGISVEKPCLVMMKDGVKHVVDPTQNEEGPPTK</sequence>
<protein>
    <submittedName>
        <fullName evidence="11">Chondroitinase</fullName>
    </submittedName>
</protein>
<feature type="active site" evidence="7">
    <location>
        <position position="262"/>
    </location>
</feature>
<comment type="caution">
    <text evidence="11">The sequence shown here is derived from an EMBL/GenBank/DDBJ whole genome shotgun (WGS) entry which is preliminary data.</text>
</comment>
<keyword evidence="6" id="KW-0456">Lyase</keyword>
<evidence type="ECO:0000313" key="11">
    <source>
        <dbReference type="EMBL" id="GEP98404.1"/>
    </source>
</evidence>
<dbReference type="Pfam" id="PF02278">
    <property type="entry name" value="Lyase_8"/>
    <property type="match status" value="1"/>
</dbReference>
<dbReference type="InterPro" id="IPR008929">
    <property type="entry name" value="Chondroitin_lyas"/>
</dbReference>
<dbReference type="Gene3D" id="2.70.98.10">
    <property type="match status" value="1"/>
</dbReference>
<gene>
    <name evidence="11" type="ORF">CCY01nite_46640</name>
</gene>
<dbReference type="InterPro" id="IPR038970">
    <property type="entry name" value="Lyase_8"/>
</dbReference>
<dbReference type="InterPro" id="IPR014718">
    <property type="entry name" value="GH-type_carb-bd"/>
</dbReference>
<feature type="domain" description="Polysaccharide lyase 8 N-terminal alpha-helical" evidence="10">
    <location>
        <begin position="7"/>
        <end position="278"/>
    </location>
</feature>
<evidence type="ECO:0000256" key="6">
    <source>
        <dbReference type="ARBA" id="ARBA00023239"/>
    </source>
</evidence>
<keyword evidence="4" id="KW-0732">Signal</keyword>
<evidence type="ECO:0000256" key="1">
    <source>
        <dbReference type="ARBA" id="ARBA00001913"/>
    </source>
</evidence>
<comment type="cofactor">
    <cofactor evidence="1">
        <name>Ca(2+)</name>
        <dbReference type="ChEBI" id="CHEBI:29108"/>
    </cofactor>
</comment>
<evidence type="ECO:0000259" key="9">
    <source>
        <dbReference type="Pfam" id="PF02884"/>
    </source>
</evidence>
<feature type="domain" description="Polysaccharide lyase family 8 central" evidence="8">
    <location>
        <begin position="311"/>
        <end position="498"/>
    </location>
</feature>
<feature type="active site" evidence="7">
    <location>
        <position position="208"/>
    </location>
</feature>
<dbReference type="InterPro" id="IPR003159">
    <property type="entry name" value="Lyase_8_central_dom"/>
</dbReference>
<dbReference type="Pfam" id="PF08124">
    <property type="entry name" value="Lyase_8_N"/>
    <property type="match status" value="1"/>
</dbReference>
<dbReference type="InterPro" id="IPR011071">
    <property type="entry name" value="Lyase_8-like_C"/>
</dbReference>
<comment type="subunit">
    <text evidence="3">Monomer.</text>
</comment>
<accession>A0A512RRU2</accession>
<dbReference type="InterPro" id="IPR004103">
    <property type="entry name" value="Lyase_8_C"/>
</dbReference>
<keyword evidence="5" id="KW-0106">Calcium</keyword>
<evidence type="ECO:0000256" key="7">
    <source>
        <dbReference type="PIRSR" id="PIRSR638970-1"/>
    </source>
</evidence>
<evidence type="ECO:0000256" key="5">
    <source>
        <dbReference type="ARBA" id="ARBA00022837"/>
    </source>
</evidence>
<feature type="active site" evidence="7">
    <location>
        <position position="199"/>
    </location>
</feature>
<dbReference type="GO" id="GO:0005975">
    <property type="term" value="P:carbohydrate metabolic process"/>
    <property type="evidence" value="ECO:0007669"/>
    <property type="project" value="InterPro"/>
</dbReference>
<name>A0A512RRU2_9BACT</name>
<reference evidence="11 12" key="1">
    <citation type="submission" date="2019-07" db="EMBL/GenBank/DDBJ databases">
        <title>Whole genome shotgun sequence of Chitinophaga cymbidii NBRC 109752.</title>
        <authorList>
            <person name="Hosoyama A."/>
            <person name="Uohara A."/>
            <person name="Ohji S."/>
            <person name="Ichikawa N."/>
        </authorList>
    </citation>
    <scope>NUCLEOTIDE SEQUENCE [LARGE SCALE GENOMIC DNA]</scope>
    <source>
        <strain evidence="11 12">NBRC 109752</strain>
    </source>
</reference>
<dbReference type="SUPFAM" id="SSF74650">
    <property type="entry name" value="Galactose mutarotase-like"/>
    <property type="match status" value="1"/>
</dbReference>
<dbReference type="GO" id="GO:0030246">
    <property type="term" value="F:carbohydrate binding"/>
    <property type="evidence" value="ECO:0007669"/>
    <property type="project" value="InterPro"/>
</dbReference>
<evidence type="ECO:0000259" key="8">
    <source>
        <dbReference type="Pfam" id="PF02278"/>
    </source>
</evidence>
<evidence type="ECO:0000256" key="2">
    <source>
        <dbReference type="ARBA" id="ARBA00006699"/>
    </source>
</evidence>
<dbReference type="SUPFAM" id="SSF48230">
    <property type="entry name" value="Chondroitin AC/alginate lyase"/>
    <property type="match status" value="1"/>
</dbReference>
<dbReference type="PANTHER" id="PTHR38481">
    <property type="entry name" value="HYALURONATE LYASE"/>
    <property type="match status" value="1"/>
</dbReference>
<comment type="similarity">
    <text evidence="2">Belongs to the polysaccharide lyase 8 family.</text>
</comment>
<dbReference type="SUPFAM" id="SSF49863">
    <property type="entry name" value="Hyaluronate lyase-like, C-terminal domain"/>
    <property type="match status" value="1"/>
</dbReference>
<evidence type="ECO:0000313" key="12">
    <source>
        <dbReference type="Proteomes" id="UP000321436"/>
    </source>
</evidence>
<evidence type="ECO:0000256" key="3">
    <source>
        <dbReference type="ARBA" id="ARBA00011245"/>
    </source>
</evidence>
<keyword evidence="12" id="KW-1185">Reference proteome</keyword>
<evidence type="ECO:0000259" key="10">
    <source>
        <dbReference type="Pfam" id="PF08124"/>
    </source>
</evidence>
<dbReference type="InterPro" id="IPR012970">
    <property type="entry name" value="Lyase_8_alpha_N"/>
</dbReference>
<dbReference type="AlphaFoldDB" id="A0A512RRU2"/>
<feature type="domain" description="Polysaccharide lyase family 8 C-terminal" evidence="9">
    <location>
        <begin position="525"/>
        <end position="581"/>
    </location>
</feature>
<dbReference type="GO" id="GO:0016837">
    <property type="term" value="F:carbon-oxygen lyase activity, acting on polysaccharides"/>
    <property type="evidence" value="ECO:0007669"/>
    <property type="project" value="UniProtKB-ARBA"/>
</dbReference>
<organism evidence="11 12">
    <name type="scientific">Chitinophaga cymbidii</name>
    <dbReference type="NCBI Taxonomy" id="1096750"/>
    <lineage>
        <taxon>Bacteria</taxon>
        <taxon>Pseudomonadati</taxon>
        <taxon>Bacteroidota</taxon>
        <taxon>Chitinophagia</taxon>
        <taxon>Chitinophagales</taxon>
        <taxon>Chitinophagaceae</taxon>
        <taxon>Chitinophaga</taxon>
    </lineage>
</organism>
<dbReference type="Gene3D" id="1.50.10.100">
    <property type="entry name" value="Chondroitin AC/alginate lyase"/>
    <property type="match status" value="1"/>
</dbReference>
<dbReference type="GO" id="GO:0005576">
    <property type="term" value="C:extracellular region"/>
    <property type="evidence" value="ECO:0007669"/>
    <property type="project" value="InterPro"/>
</dbReference>
<dbReference type="Pfam" id="PF02884">
    <property type="entry name" value="Lyase_8_C"/>
    <property type="match status" value="1"/>
</dbReference>